<evidence type="ECO:0000313" key="1">
    <source>
        <dbReference type="EMBL" id="ERM96393.1"/>
    </source>
</evidence>
<dbReference type="EMBL" id="KI397142">
    <property type="protein sequence ID" value="ERM96393.1"/>
    <property type="molecule type" value="Genomic_DNA"/>
</dbReference>
<dbReference type="Proteomes" id="UP000017836">
    <property type="component" value="Unassembled WGS sequence"/>
</dbReference>
<keyword evidence="2" id="KW-1185">Reference proteome</keyword>
<name>W1NLI3_AMBTC</name>
<protein>
    <submittedName>
        <fullName evidence="1">Uncharacterized protein</fullName>
    </submittedName>
</protein>
<dbReference type="Gramene" id="ERM96393">
    <property type="protein sequence ID" value="ERM96393"/>
    <property type="gene ID" value="AMTR_s00001p00239100"/>
</dbReference>
<feature type="non-terminal residue" evidence="1">
    <location>
        <position position="1"/>
    </location>
</feature>
<proteinExistence type="predicted"/>
<reference evidence="2" key="1">
    <citation type="journal article" date="2013" name="Science">
        <title>The Amborella genome and the evolution of flowering plants.</title>
        <authorList>
            <consortium name="Amborella Genome Project"/>
        </authorList>
    </citation>
    <scope>NUCLEOTIDE SEQUENCE [LARGE SCALE GENOMIC DNA]</scope>
</reference>
<evidence type="ECO:0000313" key="2">
    <source>
        <dbReference type="Proteomes" id="UP000017836"/>
    </source>
</evidence>
<gene>
    <name evidence="1" type="ORF">AMTR_s00001p00239100</name>
</gene>
<dbReference type="AlphaFoldDB" id="W1NLI3"/>
<sequence length="113" mass="12683">VCSSCRYDLESGSLQGGESLIALEIDATKSRARETMDYAFEWLMDSDCSHYMACDHKKFLWLRTFKGNLAIVTTKHSVHQSCHGVDSMDRLPIWKCASATISNKSFSNVALEV</sequence>
<dbReference type="HOGENOM" id="CLU_2139824_0_0_1"/>
<feature type="non-terminal residue" evidence="1">
    <location>
        <position position="113"/>
    </location>
</feature>
<accession>W1NLI3</accession>
<organism evidence="1 2">
    <name type="scientific">Amborella trichopoda</name>
    <dbReference type="NCBI Taxonomy" id="13333"/>
    <lineage>
        <taxon>Eukaryota</taxon>
        <taxon>Viridiplantae</taxon>
        <taxon>Streptophyta</taxon>
        <taxon>Embryophyta</taxon>
        <taxon>Tracheophyta</taxon>
        <taxon>Spermatophyta</taxon>
        <taxon>Magnoliopsida</taxon>
        <taxon>Amborellales</taxon>
        <taxon>Amborellaceae</taxon>
        <taxon>Amborella</taxon>
    </lineage>
</organism>